<name>M0ZUE6_SOLTU</name>
<dbReference type="Gramene" id="PGSC0003DMT400008326">
    <property type="protein sequence ID" value="PGSC0003DMT400008326"/>
    <property type="gene ID" value="PGSC0003DMG402003209"/>
</dbReference>
<proteinExistence type="predicted"/>
<dbReference type="OrthoDB" id="7763451at2759"/>
<reference evidence="2" key="1">
    <citation type="journal article" date="2011" name="Nature">
        <title>Genome sequence and analysis of the tuber crop potato.</title>
        <authorList>
            <consortium name="The Potato Genome Sequencing Consortium"/>
        </authorList>
    </citation>
    <scope>NUCLEOTIDE SEQUENCE [LARGE SCALE GENOMIC DNA]</scope>
    <source>
        <strain evidence="2">cv. DM1-3 516 R44</strain>
    </source>
</reference>
<dbReference type="Proteomes" id="UP000011115">
    <property type="component" value="Unassembled WGS sequence"/>
</dbReference>
<organism evidence="1 2">
    <name type="scientific">Solanum tuberosum</name>
    <name type="common">Potato</name>
    <dbReference type="NCBI Taxonomy" id="4113"/>
    <lineage>
        <taxon>Eukaryota</taxon>
        <taxon>Viridiplantae</taxon>
        <taxon>Streptophyta</taxon>
        <taxon>Embryophyta</taxon>
        <taxon>Tracheophyta</taxon>
        <taxon>Spermatophyta</taxon>
        <taxon>Magnoliopsida</taxon>
        <taxon>eudicotyledons</taxon>
        <taxon>Gunneridae</taxon>
        <taxon>Pentapetalae</taxon>
        <taxon>asterids</taxon>
        <taxon>lamiids</taxon>
        <taxon>Solanales</taxon>
        <taxon>Solanaceae</taxon>
        <taxon>Solanoideae</taxon>
        <taxon>Solaneae</taxon>
        <taxon>Solanum</taxon>
    </lineage>
</organism>
<evidence type="ECO:0000313" key="1">
    <source>
        <dbReference type="EnsemblPlants" id="PGSC0003DMT400008326"/>
    </source>
</evidence>
<sequence>MLGYYPVKVLPSKTAIAPVNPTFLPRVRNCVYFPYFLSEIAVEGDEWIPLCC</sequence>
<dbReference type="AlphaFoldDB" id="M0ZUE6"/>
<dbReference type="HOGENOM" id="CLU_3091084_0_0_1"/>
<evidence type="ECO:0000313" key="2">
    <source>
        <dbReference type="Proteomes" id="UP000011115"/>
    </source>
</evidence>
<reference evidence="1" key="2">
    <citation type="submission" date="2015-06" db="UniProtKB">
        <authorList>
            <consortium name="EnsemblPlants"/>
        </authorList>
    </citation>
    <scope>IDENTIFICATION</scope>
    <source>
        <strain evidence="1">DM1-3 516 R44</strain>
    </source>
</reference>
<accession>M0ZUE6</accession>
<keyword evidence="2" id="KW-1185">Reference proteome</keyword>
<gene>
    <name evidence="1" type="primary">LOC102587489</name>
</gene>
<dbReference type="ExpressionAtlas" id="M0ZUE6">
    <property type="expression patterns" value="baseline"/>
</dbReference>
<protein>
    <submittedName>
        <fullName evidence="1">RNA-binding protein</fullName>
    </submittedName>
</protein>
<dbReference type="EnsemblPlants" id="PGSC0003DMT400008326">
    <property type="protein sequence ID" value="PGSC0003DMT400008326"/>
    <property type="gene ID" value="PGSC0003DMG402003209"/>
</dbReference>